<protein>
    <recommendedName>
        <fullName evidence="3">Terpene synthase metal-binding domain-containing protein</fullName>
    </recommendedName>
</protein>
<dbReference type="Proteomes" id="UP000054481">
    <property type="component" value="Unassembled WGS sequence"/>
</dbReference>
<dbReference type="OrthoDB" id="6921389at2759"/>
<sequence>MDFGTTVLPDYIRFLMEIDLTEAEAESFRPVEHYATAAIVLANDYWSWPKEKAGFKGSKDTIWNLVTLLMRLRGVQEQEAREMVKGIAIEYEERAIQMCYELVAAPGSAPSDSFRRFVHAYLLLMAGNNFWHATSPRYEMQSLV</sequence>
<dbReference type="Pfam" id="PF19086">
    <property type="entry name" value="Terpene_syn_C_2"/>
    <property type="match status" value="1"/>
</dbReference>
<dbReference type="EMBL" id="KQ030510">
    <property type="protein sequence ID" value="KJZ76730.1"/>
    <property type="molecule type" value="Genomic_DNA"/>
</dbReference>
<dbReference type="AlphaFoldDB" id="A0A0F7ZQ69"/>
<keyword evidence="2" id="KW-1185">Reference proteome</keyword>
<gene>
    <name evidence="1" type="ORF">HIM_04066</name>
</gene>
<evidence type="ECO:0008006" key="3">
    <source>
        <dbReference type="Google" id="ProtNLM"/>
    </source>
</evidence>
<reference evidence="1 2" key="1">
    <citation type="journal article" date="2014" name="Genome Biol. Evol.">
        <title>Comparative genomics and transcriptomics analyses reveal divergent lifestyle features of nematode endoparasitic fungus Hirsutella minnesotensis.</title>
        <authorList>
            <person name="Lai Y."/>
            <person name="Liu K."/>
            <person name="Zhang X."/>
            <person name="Zhang X."/>
            <person name="Li K."/>
            <person name="Wang N."/>
            <person name="Shu C."/>
            <person name="Wu Y."/>
            <person name="Wang C."/>
            <person name="Bushley K.E."/>
            <person name="Xiang M."/>
            <person name="Liu X."/>
        </authorList>
    </citation>
    <scope>NUCLEOTIDE SEQUENCE [LARGE SCALE GENOMIC DNA]</scope>
    <source>
        <strain evidence="1 2">3608</strain>
    </source>
</reference>
<organism evidence="1 2">
    <name type="scientific">Hirsutella minnesotensis 3608</name>
    <dbReference type="NCBI Taxonomy" id="1043627"/>
    <lineage>
        <taxon>Eukaryota</taxon>
        <taxon>Fungi</taxon>
        <taxon>Dikarya</taxon>
        <taxon>Ascomycota</taxon>
        <taxon>Pezizomycotina</taxon>
        <taxon>Sordariomycetes</taxon>
        <taxon>Hypocreomycetidae</taxon>
        <taxon>Hypocreales</taxon>
        <taxon>Ophiocordycipitaceae</taxon>
        <taxon>Hirsutella</taxon>
    </lineage>
</organism>
<dbReference type="Gene3D" id="1.10.600.10">
    <property type="entry name" value="Farnesyl Diphosphate Synthase"/>
    <property type="match status" value="1"/>
</dbReference>
<evidence type="ECO:0000313" key="1">
    <source>
        <dbReference type="EMBL" id="KJZ76730.1"/>
    </source>
</evidence>
<dbReference type="InterPro" id="IPR008949">
    <property type="entry name" value="Isoprenoid_synthase_dom_sf"/>
</dbReference>
<proteinExistence type="predicted"/>
<dbReference type="SUPFAM" id="SSF48576">
    <property type="entry name" value="Terpenoid synthases"/>
    <property type="match status" value="1"/>
</dbReference>
<name>A0A0F7ZQ69_9HYPO</name>
<accession>A0A0F7ZQ69</accession>
<evidence type="ECO:0000313" key="2">
    <source>
        <dbReference type="Proteomes" id="UP000054481"/>
    </source>
</evidence>